<dbReference type="EMBL" id="CP042914">
    <property type="protein sequence ID" value="QEG42713.1"/>
    <property type="molecule type" value="Genomic_DNA"/>
</dbReference>
<dbReference type="InterPro" id="IPR011487">
    <property type="entry name" value="DUF1598"/>
</dbReference>
<accession>A0A5B9R840</accession>
<evidence type="ECO:0008006" key="3">
    <source>
        <dbReference type="Google" id="ProtNLM"/>
    </source>
</evidence>
<evidence type="ECO:0000313" key="1">
    <source>
        <dbReference type="EMBL" id="QEG42713.1"/>
    </source>
</evidence>
<dbReference type="RefSeq" id="WP_068137749.1">
    <property type="nucleotide sequence ID" value="NZ_CP042914.1"/>
</dbReference>
<dbReference type="OrthoDB" id="233246at2"/>
<reference evidence="1 2" key="1">
    <citation type="submission" date="2019-08" db="EMBL/GenBank/DDBJ databases">
        <title>Deep-cultivation of Planctomycetes and their phenomic and genomic characterization uncovers novel biology.</title>
        <authorList>
            <person name="Wiegand S."/>
            <person name="Jogler M."/>
            <person name="Boedeker C."/>
            <person name="Pinto D."/>
            <person name="Vollmers J."/>
            <person name="Rivas-Marin E."/>
            <person name="Kohn T."/>
            <person name="Peeters S.H."/>
            <person name="Heuer A."/>
            <person name="Rast P."/>
            <person name="Oberbeckmann S."/>
            <person name="Bunk B."/>
            <person name="Jeske O."/>
            <person name="Meyerdierks A."/>
            <person name="Storesund J.E."/>
            <person name="Kallscheuer N."/>
            <person name="Luecker S."/>
            <person name="Lage O.M."/>
            <person name="Pohl T."/>
            <person name="Merkel B.J."/>
            <person name="Hornburger P."/>
            <person name="Mueller R.-W."/>
            <person name="Bruemmer F."/>
            <person name="Labrenz M."/>
            <person name="Spormann A.M."/>
            <person name="Op den Camp H."/>
            <person name="Overmann J."/>
            <person name="Amann R."/>
            <person name="Jetten M.S.M."/>
            <person name="Mascher T."/>
            <person name="Medema M.H."/>
            <person name="Devos D.P."/>
            <person name="Kaster A.-K."/>
            <person name="Ovreas L."/>
            <person name="Rohde M."/>
            <person name="Galperin M.Y."/>
            <person name="Jogler C."/>
        </authorList>
    </citation>
    <scope>NUCLEOTIDE SEQUENCE [LARGE SCALE GENOMIC DNA]</scope>
    <source>
        <strain evidence="1 2">UC8</strain>
    </source>
</reference>
<sequence>MKPQADRSGFRFLSTATLLVSFALFSGAALSYAGIAGVRQNAVGGVMIDAQGLVRAATVVDREDLLNQLRAEVKAPPGQLGEAAKLRMVSLAKLQQAIRETKANGQRLPDEMRYLAGLQRVEYVLVYPEQQDIVLAGPAEPWVVREDASVVGAHSGQPTLLLEDLMIAMQSVEMARQAGISCSIEPTAEGRQRLNALLRRAQRNRLTDPRVLEPAMREAFGPQTVKLTGVPTDSRYARVLVAADFEMKRIAMELAEAPIQGLPSYMTMAKNQRQSSSTNPRWWMTTNYNALERTADRLAWRISGQGVKTLTESDRLLADGNVEQAGRTNKTAQKWAELMTEKYPELARSQAIFGDLRNIMDLSVIATLITQERLEQHSGCDLDVLMGTESLVQTSSFQTPRAIEPQCSFIRGNQGWIVSTSGGVSVNAFEVVSTQKVVNELSETHQAATADADTTTWWWNS</sequence>
<gene>
    <name evidence="1" type="ORF">UC8_47550</name>
</gene>
<protein>
    <recommendedName>
        <fullName evidence="3">DUF1598 domain-containing protein</fullName>
    </recommendedName>
</protein>
<proteinExistence type="predicted"/>
<dbReference type="Pfam" id="PF07643">
    <property type="entry name" value="DUF1598"/>
    <property type="match status" value="1"/>
</dbReference>
<evidence type="ECO:0000313" key="2">
    <source>
        <dbReference type="Proteomes" id="UP000325286"/>
    </source>
</evidence>
<dbReference type="KEGG" id="rul:UC8_47550"/>
<keyword evidence="2" id="KW-1185">Reference proteome</keyword>
<organism evidence="1 2">
    <name type="scientific">Roseimaritima ulvae</name>
    <dbReference type="NCBI Taxonomy" id="980254"/>
    <lineage>
        <taxon>Bacteria</taxon>
        <taxon>Pseudomonadati</taxon>
        <taxon>Planctomycetota</taxon>
        <taxon>Planctomycetia</taxon>
        <taxon>Pirellulales</taxon>
        <taxon>Pirellulaceae</taxon>
        <taxon>Roseimaritima</taxon>
    </lineage>
</organism>
<dbReference type="Proteomes" id="UP000325286">
    <property type="component" value="Chromosome"/>
</dbReference>
<dbReference type="AlphaFoldDB" id="A0A5B9R840"/>
<name>A0A5B9R840_9BACT</name>